<dbReference type="FunCoup" id="M1AL23">
    <property type="interactions" value="1088"/>
</dbReference>
<dbReference type="Gramene" id="PGSC0003DMT400025136">
    <property type="protein sequence ID" value="PGSC0003DMT400025136"/>
    <property type="gene ID" value="PGSC0003DMG400009714"/>
</dbReference>
<reference evidence="1" key="2">
    <citation type="submission" date="2015-06" db="UniProtKB">
        <authorList>
            <consortium name="EnsemblPlants"/>
        </authorList>
    </citation>
    <scope>IDENTIFICATION</scope>
    <source>
        <strain evidence="1">DM1-3 516 R44</strain>
    </source>
</reference>
<dbReference type="InterPro" id="IPR019734">
    <property type="entry name" value="TPR_rpt"/>
</dbReference>
<organism evidence="1 2">
    <name type="scientific">Solanum tuberosum</name>
    <name type="common">Potato</name>
    <dbReference type="NCBI Taxonomy" id="4113"/>
    <lineage>
        <taxon>Eukaryota</taxon>
        <taxon>Viridiplantae</taxon>
        <taxon>Streptophyta</taxon>
        <taxon>Embryophyta</taxon>
        <taxon>Tracheophyta</taxon>
        <taxon>Spermatophyta</taxon>
        <taxon>Magnoliopsida</taxon>
        <taxon>eudicotyledons</taxon>
        <taxon>Gunneridae</taxon>
        <taxon>Pentapetalae</taxon>
        <taxon>asterids</taxon>
        <taxon>lamiids</taxon>
        <taxon>Solanales</taxon>
        <taxon>Solanaceae</taxon>
        <taxon>Solanoideae</taxon>
        <taxon>Solaneae</taxon>
        <taxon>Solanum</taxon>
    </lineage>
</organism>
<dbReference type="Gene3D" id="1.25.40.10">
    <property type="entry name" value="Tetratricopeptide repeat domain"/>
    <property type="match status" value="4"/>
</dbReference>
<evidence type="ECO:0000313" key="2">
    <source>
        <dbReference type="Proteomes" id="UP000011115"/>
    </source>
</evidence>
<dbReference type="EnsemblPlants" id="PGSC0003DMT400025136">
    <property type="protein sequence ID" value="PGSC0003DMT400025136"/>
    <property type="gene ID" value="PGSC0003DMG400009714"/>
</dbReference>
<dbReference type="AlphaFoldDB" id="M1AL23"/>
<proteinExistence type="predicted"/>
<dbReference type="eggNOG" id="KOG1840">
    <property type="taxonomic scope" value="Eukaryota"/>
</dbReference>
<dbReference type="SUPFAM" id="SSF48452">
    <property type="entry name" value="TPR-like"/>
    <property type="match status" value="3"/>
</dbReference>
<gene>
    <name evidence="1" type="primary">LOC102589460</name>
</gene>
<dbReference type="OMA" id="FANDEHT"/>
<dbReference type="PaxDb" id="4113-PGSC0003DMT400025136"/>
<dbReference type="Pfam" id="PF13424">
    <property type="entry name" value="TPR_12"/>
    <property type="match status" value="1"/>
</dbReference>
<accession>M1AL23</accession>
<sequence length="783" mass="87813">MRKVSSFAVPHLQEYTKTSFSLISKDFISHFSSLPSTSINPINGNQQISPQSSNTHLKSCSKIQSLHFSNFKTQQFQTFNTLVEQNPSQLSSRQRKIKERSLLEEAFDSAKTIQEMIQVFQKMDVSFDERELGLPCLRIGLKLDQEGEDPEKALSFANRALNILDRDDKLSLPLAMTLQLLGSTCYSLKRFNDSLGYLNRANRVLDKLVKDGSCSDEDVRPILHAVQLELCNTKTAMGRREEALANLRKSLELKEMTLERDSKELGKANRDVAEAYVAILHFKEALPFCLKALDIHKAQLGQNSVEVAHDRRLLGVIYTGLEEHEKALEQNQLSQKVLKNWGLDTDLLRAEIDAANMQIALGRYDEAINTLKVVVQQTGRESEDRAMVFISMAKALCNQEKFTDAEKCLEIASGILGKKEKTSPVEVSEAYMEISMLYETMDKFEAAILLLKRTLAMLEKLPQEQHSVGSVSARVGWLLLLTGGVQHAIPFLEDAAERLKESFGSKHYAVGYVYNNLGAAYLELDRPQSAAQVFAYAKDIMDVSLGPHHTDTIEACQNLSKAYAAMGSYIVIVSVHFSLCMHAPKAYLKWQKVEDLWLRSQVQAPHHAKRSPVFKWRRVEGRAHYPPSLEGCDWSKGRVTDGFLGYQGYVYNNLGAAYLELDRPQSAAQVFAYAKDIMDVSLGPHHTDTIEACQNLSKAYAAMGSYQLAINFQEKAIEAWEGHGPSAVDELKEAHRLLEQLKKKASGVSDGNMMKSLPLANSSEHVVVSAIERQRNATKMLNQ</sequence>
<keyword evidence="2" id="KW-1185">Reference proteome</keyword>
<dbReference type="Proteomes" id="UP000011115">
    <property type="component" value="Unassembled WGS sequence"/>
</dbReference>
<dbReference type="PANTHER" id="PTHR47459:SF1">
    <property type="entry name" value="KINESIN LIGHT CHAIN-RELATED"/>
    <property type="match status" value="1"/>
</dbReference>
<dbReference type="SMART" id="SM00028">
    <property type="entry name" value="TPR"/>
    <property type="match status" value="9"/>
</dbReference>
<dbReference type="InterPro" id="IPR011990">
    <property type="entry name" value="TPR-like_helical_dom_sf"/>
</dbReference>
<name>M1AL23_SOLTU</name>
<dbReference type="STRING" id="4113.M1AL23"/>
<dbReference type="PANTHER" id="PTHR47459">
    <property type="entry name" value="KINESIN LIGHT CHAIN-RELATED"/>
    <property type="match status" value="1"/>
</dbReference>
<dbReference type="InParanoid" id="M1AL23"/>
<evidence type="ECO:0000313" key="1">
    <source>
        <dbReference type="EnsemblPlants" id="PGSC0003DMT400025136"/>
    </source>
</evidence>
<dbReference type="ExpressionAtlas" id="M1AL23">
    <property type="expression patterns" value="baseline"/>
</dbReference>
<reference evidence="2" key="1">
    <citation type="journal article" date="2011" name="Nature">
        <title>Genome sequence and analysis of the tuber crop potato.</title>
        <authorList>
            <consortium name="The Potato Genome Sequencing Consortium"/>
        </authorList>
    </citation>
    <scope>NUCLEOTIDE SEQUENCE [LARGE SCALE GENOMIC DNA]</scope>
    <source>
        <strain evidence="2">cv. DM1-3 516 R44</strain>
    </source>
</reference>
<protein>
    <submittedName>
        <fullName evidence="1">Kinesin light chain</fullName>
    </submittedName>
</protein>